<evidence type="ECO:0000313" key="2">
    <source>
        <dbReference type="Proteomes" id="UP000824241"/>
    </source>
</evidence>
<dbReference type="EMBL" id="DVHA01000116">
    <property type="protein sequence ID" value="HIR60638.1"/>
    <property type="molecule type" value="Genomic_DNA"/>
</dbReference>
<name>A0A9D1J4N7_9FIRM</name>
<reference evidence="1" key="2">
    <citation type="journal article" date="2021" name="PeerJ">
        <title>Extensive microbial diversity within the chicken gut microbiome revealed by metagenomics and culture.</title>
        <authorList>
            <person name="Gilroy R."/>
            <person name="Ravi A."/>
            <person name="Getino M."/>
            <person name="Pursley I."/>
            <person name="Horton D.L."/>
            <person name="Alikhan N.F."/>
            <person name="Baker D."/>
            <person name="Gharbi K."/>
            <person name="Hall N."/>
            <person name="Watson M."/>
            <person name="Adriaenssens E.M."/>
            <person name="Foster-Nyarko E."/>
            <person name="Jarju S."/>
            <person name="Secka A."/>
            <person name="Antonio M."/>
            <person name="Oren A."/>
            <person name="Chaudhuri R.R."/>
            <person name="La Ragione R."/>
            <person name="Hildebrand F."/>
            <person name="Pallen M.J."/>
        </authorList>
    </citation>
    <scope>NUCLEOTIDE SEQUENCE</scope>
    <source>
        <strain evidence="1">CHK189-12415</strain>
    </source>
</reference>
<proteinExistence type="predicted"/>
<dbReference type="AlphaFoldDB" id="A0A9D1J4N7"/>
<gene>
    <name evidence="1" type="ORF">IAB37_03585</name>
</gene>
<reference evidence="1" key="1">
    <citation type="submission" date="2020-10" db="EMBL/GenBank/DDBJ databases">
        <authorList>
            <person name="Gilroy R."/>
        </authorList>
    </citation>
    <scope>NUCLEOTIDE SEQUENCE</scope>
    <source>
        <strain evidence="1">CHK189-12415</strain>
    </source>
</reference>
<organism evidence="1 2">
    <name type="scientific">Candidatus Faecivivens stercoravium</name>
    <dbReference type="NCBI Taxonomy" id="2840803"/>
    <lineage>
        <taxon>Bacteria</taxon>
        <taxon>Bacillati</taxon>
        <taxon>Bacillota</taxon>
        <taxon>Clostridia</taxon>
        <taxon>Eubacteriales</taxon>
        <taxon>Oscillospiraceae</taxon>
        <taxon>Oscillospiraceae incertae sedis</taxon>
        <taxon>Candidatus Faecivivens</taxon>
    </lineage>
</organism>
<evidence type="ECO:0000313" key="1">
    <source>
        <dbReference type="EMBL" id="HIR60638.1"/>
    </source>
</evidence>
<sequence>MDENELRQWLAEHPGESPPGMPDGAIGVIFPGENTKDYTLLSSLFRPCAHTARETLQWLLGRVDAEEVPLHELPRSVKRLHEIPEGIPETDCSVFRLLDTERNRKLYRVTDNHGNPEYIGYLWKKDFFFCTDGRLFLEECLYRGVSQADIEGKTERFGEFAANLGLYLTEY</sequence>
<dbReference type="Proteomes" id="UP000824241">
    <property type="component" value="Unassembled WGS sequence"/>
</dbReference>
<protein>
    <submittedName>
        <fullName evidence="1">Uncharacterized protein</fullName>
    </submittedName>
</protein>
<accession>A0A9D1J4N7</accession>
<comment type="caution">
    <text evidence="1">The sequence shown here is derived from an EMBL/GenBank/DDBJ whole genome shotgun (WGS) entry which is preliminary data.</text>
</comment>